<evidence type="ECO:0000259" key="6">
    <source>
        <dbReference type="PROSITE" id="PS50157"/>
    </source>
</evidence>
<organism evidence="8 9">
    <name type="scientific">Orchesella dallaii</name>
    <dbReference type="NCBI Taxonomy" id="48710"/>
    <lineage>
        <taxon>Eukaryota</taxon>
        <taxon>Metazoa</taxon>
        <taxon>Ecdysozoa</taxon>
        <taxon>Arthropoda</taxon>
        <taxon>Hexapoda</taxon>
        <taxon>Collembola</taxon>
        <taxon>Entomobryomorpha</taxon>
        <taxon>Entomobryoidea</taxon>
        <taxon>Orchesellidae</taxon>
        <taxon>Orchesellinae</taxon>
        <taxon>Orchesella</taxon>
    </lineage>
</organism>
<name>A0ABP1PST3_9HEXA</name>
<evidence type="ECO:0000256" key="5">
    <source>
        <dbReference type="SAM" id="MobiDB-lite"/>
    </source>
</evidence>
<dbReference type="PROSITE" id="PS50868">
    <property type="entry name" value="POST_SET"/>
    <property type="match status" value="1"/>
</dbReference>
<feature type="compositionally biased region" description="Acidic residues" evidence="5">
    <location>
        <begin position="403"/>
        <end position="415"/>
    </location>
</feature>
<feature type="compositionally biased region" description="Basic and acidic residues" evidence="5">
    <location>
        <begin position="835"/>
        <end position="861"/>
    </location>
</feature>
<protein>
    <submittedName>
        <fullName evidence="8">Uncharacterized protein</fullName>
    </submittedName>
</protein>
<keyword evidence="4" id="KW-0862">Zinc</keyword>
<keyword evidence="2" id="KW-0808">Transferase</keyword>
<evidence type="ECO:0000259" key="7">
    <source>
        <dbReference type="PROSITE" id="PS50868"/>
    </source>
</evidence>
<dbReference type="Proteomes" id="UP001642540">
    <property type="component" value="Unassembled WGS sequence"/>
</dbReference>
<dbReference type="InterPro" id="IPR003616">
    <property type="entry name" value="Post-SET_dom"/>
</dbReference>
<dbReference type="InterPro" id="IPR013087">
    <property type="entry name" value="Znf_C2H2_type"/>
</dbReference>
<dbReference type="Gene3D" id="2.170.270.10">
    <property type="entry name" value="SET domain"/>
    <property type="match status" value="1"/>
</dbReference>
<dbReference type="InterPro" id="IPR001214">
    <property type="entry name" value="SET_dom"/>
</dbReference>
<feature type="compositionally biased region" description="Acidic residues" evidence="5">
    <location>
        <begin position="796"/>
        <end position="812"/>
    </location>
</feature>
<feature type="region of interest" description="Disordered" evidence="5">
    <location>
        <begin position="403"/>
        <end position="438"/>
    </location>
</feature>
<sequence>MAAPRKRNPNMPLRPMSEEECAALVGYTYLPRNIRSADVVEAQELHINAFHNLTNGYADPCACQIVNGKKCSTGNCPNWDEGISCSPTCHAQCQNNPWEHGTFAAGRITFVRQTAYGWGVFSTARIPKDTLIGEYTGIVTRDTNDFSREETSYLFAILPRGYVVQAHKQGSIMRCECKCGTASCKGIIGKIKQKSKKGSRRRQGKKNSRVRQSVSPTENDPPTAPPTFRSIIQDATAEVTNVLTRIPRPQERPNTYMENHIFRAAEPAYIITQYNGRLGIVQGRITESYTNNSNITIYVVDVRSPTSMQYHMPRYLCFHYPEDAAYVLQHHIPEEERDLILQYSTPYASREVAEGLEYNMPDAYSQMVIDGTLPATRLERREYPGPVAIGLPSSRLIQCDSCDEQEDYAEEESQDEPAPQFLNLRSGPKQRTGMTAEQPDMYAARKVGSGATGTNTVRNANELFIKGFTERAMIVEPAEVYDPSYRRSFDATRDVLHNLSLVRRNMESAIENVTWFTISRTPAEVQVDYHHLYRQVTSVLEYFYTEARPSQRRFLTVSHFNAANETNRPRSTLECYCSFCNIKFNDDEPLRHHINRFHTIVATYTCSSCGRNFSLPSLFRQHIFECDPVLGLSFILNIVLPMVDAFADYIASRSSNNAPTFVLQPGLPNITRQPGNFKVQKAYTNILKTWPTHTHVEVEDPLPGSSRAREVQEQEPGPSRRKQVREPEPGPSRRRQVQEPEPGPSRRQRLISQEDWEDDQEQDCDEQQSNQSLEIKQRKSKKRSREQRRIESSGSDAEDFEVEEEDDEVVDEEVQRPASTNVNKKMQARKTNKRSRQERGNDNQNIEEGRTRQADREERHMAPSNTGRKTVNRNRTAEVRQRRVTEDDERIDSPEHSKRITRAAAGKGTVKCSEEYSWVDPSSESDDDDHSLYQPKTTRRRK</sequence>
<gene>
    <name evidence="8" type="ORF">ODALV1_LOCUS3371</name>
</gene>
<keyword evidence="3" id="KW-0949">S-adenosyl-L-methionine</keyword>
<dbReference type="EMBL" id="CAXLJM020000010">
    <property type="protein sequence ID" value="CAL8076142.1"/>
    <property type="molecule type" value="Genomic_DNA"/>
</dbReference>
<feature type="compositionally biased region" description="Acidic residues" evidence="5">
    <location>
        <begin position="754"/>
        <end position="766"/>
    </location>
</feature>
<dbReference type="InterPro" id="IPR046341">
    <property type="entry name" value="SET_dom_sf"/>
</dbReference>
<evidence type="ECO:0000256" key="2">
    <source>
        <dbReference type="ARBA" id="ARBA00022679"/>
    </source>
</evidence>
<keyword evidence="9" id="KW-1185">Reference proteome</keyword>
<evidence type="ECO:0000256" key="3">
    <source>
        <dbReference type="ARBA" id="ARBA00022691"/>
    </source>
</evidence>
<feature type="compositionally biased region" description="Polar residues" evidence="5">
    <location>
        <begin position="210"/>
        <end position="220"/>
    </location>
</feature>
<dbReference type="PROSITE" id="PS50157">
    <property type="entry name" value="ZINC_FINGER_C2H2_2"/>
    <property type="match status" value="1"/>
</dbReference>
<accession>A0ABP1PST3</accession>
<evidence type="ECO:0000256" key="4">
    <source>
        <dbReference type="PROSITE-ProRule" id="PRU00042"/>
    </source>
</evidence>
<evidence type="ECO:0000256" key="1">
    <source>
        <dbReference type="ARBA" id="ARBA00022603"/>
    </source>
</evidence>
<dbReference type="SUPFAM" id="SSF82199">
    <property type="entry name" value="SET domain"/>
    <property type="match status" value="1"/>
</dbReference>
<comment type="caution">
    <text evidence="8">The sequence shown here is derived from an EMBL/GenBank/DDBJ whole genome shotgun (WGS) entry which is preliminary data.</text>
</comment>
<keyword evidence="4" id="KW-0479">Metal-binding</keyword>
<keyword evidence="1" id="KW-0489">Methyltransferase</keyword>
<feature type="compositionally biased region" description="Basic residues" evidence="5">
    <location>
        <begin position="192"/>
        <end position="209"/>
    </location>
</feature>
<proteinExistence type="predicted"/>
<feature type="domain" description="C2H2-type" evidence="6">
    <location>
        <begin position="604"/>
        <end position="622"/>
    </location>
</feature>
<feature type="compositionally biased region" description="Basic and acidic residues" evidence="5">
    <location>
        <begin position="875"/>
        <end position="898"/>
    </location>
</feature>
<evidence type="ECO:0000313" key="9">
    <source>
        <dbReference type="Proteomes" id="UP001642540"/>
    </source>
</evidence>
<dbReference type="InterPro" id="IPR036236">
    <property type="entry name" value="Znf_C2H2_sf"/>
</dbReference>
<dbReference type="Gene3D" id="3.30.160.60">
    <property type="entry name" value="Classic Zinc Finger"/>
    <property type="match status" value="1"/>
</dbReference>
<feature type="domain" description="Post-SET" evidence="7">
    <location>
        <begin position="173"/>
        <end position="189"/>
    </location>
</feature>
<reference evidence="8 9" key="1">
    <citation type="submission" date="2024-08" db="EMBL/GenBank/DDBJ databases">
        <authorList>
            <person name="Cucini C."/>
            <person name="Frati F."/>
        </authorList>
    </citation>
    <scope>NUCLEOTIDE SEQUENCE [LARGE SCALE GENOMIC DNA]</scope>
</reference>
<dbReference type="SUPFAM" id="SSF57667">
    <property type="entry name" value="beta-beta-alpha zinc fingers"/>
    <property type="match status" value="1"/>
</dbReference>
<evidence type="ECO:0000313" key="8">
    <source>
        <dbReference type="EMBL" id="CAL8076142.1"/>
    </source>
</evidence>
<feature type="region of interest" description="Disordered" evidence="5">
    <location>
        <begin position="192"/>
        <end position="228"/>
    </location>
</feature>
<feature type="region of interest" description="Disordered" evidence="5">
    <location>
        <begin position="694"/>
        <end position="942"/>
    </location>
</feature>
<keyword evidence="4" id="KW-0863">Zinc-finger</keyword>
<dbReference type="Pfam" id="PF00856">
    <property type="entry name" value="SET"/>
    <property type="match status" value="1"/>
</dbReference>